<sequence>MNFLPLQSFIMMHGIKHWQSLHDLVSIFSSILPRQIQILLSNTSVYNFYLKEKPETTLNYNIRLPTGAQSAMECRTTRENCFQHDLVQRSESMLEYSGVRYMTKFKLDSYNDTVYKDSVKKFIDPSKKVAYTHKLNEEVKGKVLKEKKPKKSGISSSYVTFKEKDMVEWNKYAQIRVPKKIADEREHDEKFEFKDKEKYKIYLELCEVRDSLVKIPQSKIERNKKLDPIFTKRYKQFVFAKSCNRAPEFDQGDTNEFLKNVEKKKKIVLRFSSEFRLVLESDFELKLGLDSHPQWGHIHK</sequence>
<comment type="caution">
    <text evidence="1">The sequence shown here is derived from an EMBL/GenBank/DDBJ whole genome shotgun (WGS) entry which is preliminary data.</text>
</comment>
<dbReference type="OrthoDB" id="10610880at2759"/>
<keyword evidence="2" id="KW-1185">Reference proteome</keyword>
<accession>A0A3M7Q8R1</accession>
<dbReference type="AlphaFoldDB" id="A0A3M7Q8R1"/>
<dbReference type="EMBL" id="REGN01007073">
    <property type="protein sequence ID" value="RNA07345.1"/>
    <property type="molecule type" value="Genomic_DNA"/>
</dbReference>
<name>A0A3M7Q8R1_BRAPC</name>
<protein>
    <submittedName>
        <fullName evidence="1">Uncharacterized protein</fullName>
    </submittedName>
</protein>
<dbReference type="Proteomes" id="UP000276133">
    <property type="component" value="Unassembled WGS sequence"/>
</dbReference>
<gene>
    <name evidence="1" type="ORF">BpHYR1_021354</name>
</gene>
<proteinExistence type="predicted"/>
<evidence type="ECO:0000313" key="1">
    <source>
        <dbReference type="EMBL" id="RNA07345.1"/>
    </source>
</evidence>
<organism evidence="1 2">
    <name type="scientific">Brachionus plicatilis</name>
    <name type="common">Marine rotifer</name>
    <name type="synonym">Brachionus muelleri</name>
    <dbReference type="NCBI Taxonomy" id="10195"/>
    <lineage>
        <taxon>Eukaryota</taxon>
        <taxon>Metazoa</taxon>
        <taxon>Spiralia</taxon>
        <taxon>Gnathifera</taxon>
        <taxon>Rotifera</taxon>
        <taxon>Eurotatoria</taxon>
        <taxon>Monogononta</taxon>
        <taxon>Pseudotrocha</taxon>
        <taxon>Ploima</taxon>
        <taxon>Brachionidae</taxon>
        <taxon>Brachionus</taxon>
    </lineage>
</organism>
<evidence type="ECO:0000313" key="2">
    <source>
        <dbReference type="Proteomes" id="UP000276133"/>
    </source>
</evidence>
<reference evidence="1 2" key="1">
    <citation type="journal article" date="2018" name="Sci. Rep.">
        <title>Genomic signatures of local adaptation to the degree of environmental predictability in rotifers.</title>
        <authorList>
            <person name="Franch-Gras L."/>
            <person name="Hahn C."/>
            <person name="Garcia-Roger E.M."/>
            <person name="Carmona M.J."/>
            <person name="Serra M."/>
            <person name="Gomez A."/>
        </authorList>
    </citation>
    <scope>NUCLEOTIDE SEQUENCE [LARGE SCALE GENOMIC DNA]</scope>
    <source>
        <strain evidence="1">HYR1</strain>
    </source>
</reference>